<feature type="region of interest" description="Disordered" evidence="1">
    <location>
        <begin position="1"/>
        <end position="29"/>
    </location>
</feature>
<comment type="caution">
    <text evidence="2">The sequence shown here is derived from an EMBL/GenBank/DDBJ whole genome shotgun (WGS) entry which is preliminary data.</text>
</comment>
<dbReference type="AlphaFoldDB" id="A0A8H6J3J5"/>
<protein>
    <submittedName>
        <fullName evidence="2">Uncharacterized protein</fullName>
    </submittedName>
</protein>
<accession>A0A8H6J3J5</accession>
<evidence type="ECO:0000313" key="3">
    <source>
        <dbReference type="Proteomes" id="UP000639643"/>
    </source>
</evidence>
<name>A0A8H6J3J5_9PEZI</name>
<sequence length="279" mass="30139">MAKLTGAESGLKGRVGDDPSGGDAASAPIAAAWPESTPEVRRYCLQIGQLPKQEAGGLLQRTVAAVMHPQKLQQFAARIVGHRDRETSEGKGWISLDTQRETMIPSGSRECVPILLSPESSPEVLCLIIPRWLQAVLMSFNDGSGLCEVRLCCGVISPKVQSDPEVVLMSFRSDSTRAGSRSWNVRAARRLNLAIHAVSPKPLRTYGARPSGLGHRALPYISYAYGVRNTSGHGIGLRPVEPFVSRSGRSFMPLRAPEAHTLESVTTRGLNSDPAEAYM</sequence>
<reference evidence="2" key="1">
    <citation type="journal article" date="2020" name="Phytopathology">
        <title>Genome Sequence Resources of Colletotrichum truncatum, C. plurivorum, C. musicola, and C. sojae: Four Species Pathogenic to Soybean (Glycine max).</title>
        <authorList>
            <person name="Rogerio F."/>
            <person name="Boufleur T.R."/>
            <person name="Ciampi-Guillardi M."/>
            <person name="Sukno S.A."/>
            <person name="Thon M.R."/>
            <person name="Massola Junior N.S."/>
            <person name="Baroncelli R."/>
        </authorList>
    </citation>
    <scope>NUCLEOTIDE SEQUENCE</scope>
    <source>
        <strain evidence="2">LFN0074</strain>
    </source>
</reference>
<proteinExistence type="predicted"/>
<dbReference type="Proteomes" id="UP000639643">
    <property type="component" value="Unassembled WGS sequence"/>
</dbReference>
<dbReference type="EMBL" id="WIGM01001060">
    <property type="protein sequence ID" value="KAF6805797.1"/>
    <property type="molecule type" value="Genomic_DNA"/>
</dbReference>
<gene>
    <name evidence="2" type="ORF">CMUS01_14531</name>
</gene>
<evidence type="ECO:0000313" key="2">
    <source>
        <dbReference type="EMBL" id="KAF6805797.1"/>
    </source>
</evidence>
<evidence type="ECO:0000256" key="1">
    <source>
        <dbReference type="SAM" id="MobiDB-lite"/>
    </source>
</evidence>
<organism evidence="2 3">
    <name type="scientific">Colletotrichum musicola</name>
    <dbReference type="NCBI Taxonomy" id="2175873"/>
    <lineage>
        <taxon>Eukaryota</taxon>
        <taxon>Fungi</taxon>
        <taxon>Dikarya</taxon>
        <taxon>Ascomycota</taxon>
        <taxon>Pezizomycotina</taxon>
        <taxon>Sordariomycetes</taxon>
        <taxon>Hypocreomycetidae</taxon>
        <taxon>Glomerellales</taxon>
        <taxon>Glomerellaceae</taxon>
        <taxon>Colletotrichum</taxon>
        <taxon>Colletotrichum orchidearum species complex</taxon>
    </lineage>
</organism>
<keyword evidence="3" id="KW-1185">Reference proteome</keyword>